<organism evidence="11 12">
    <name type="scientific">Aureimonas glaciei</name>
    <dbReference type="NCBI Taxonomy" id="1776957"/>
    <lineage>
        <taxon>Bacteria</taxon>
        <taxon>Pseudomonadati</taxon>
        <taxon>Pseudomonadota</taxon>
        <taxon>Alphaproteobacteria</taxon>
        <taxon>Hyphomicrobiales</taxon>
        <taxon>Aurantimonadaceae</taxon>
        <taxon>Aureimonas</taxon>
    </lineage>
</organism>
<comment type="similarity">
    <text evidence="2 10">Belongs to the purine nucleoside phosphorylase YfiH/LACC1 family.</text>
</comment>
<keyword evidence="5" id="KW-0378">Hydrolase</keyword>
<comment type="catalytic activity">
    <reaction evidence="1">
        <text>inosine + phosphate = alpha-D-ribose 1-phosphate + hypoxanthine</text>
        <dbReference type="Rhea" id="RHEA:27646"/>
        <dbReference type="ChEBI" id="CHEBI:17368"/>
        <dbReference type="ChEBI" id="CHEBI:17596"/>
        <dbReference type="ChEBI" id="CHEBI:43474"/>
        <dbReference type="ChEBI" id="CHEBI:57720"/>
        <dbReference type="EC" id="2.4.2.1"/>
    </reaction>
    <physiologicalReaction direction="left-to-right" evidence="1">
        <dbReference type="Rhea" id="RHEA:27647"/>
    </physiologicalReaction>
</comment>
<evidence type="ECO:0000256" key="10">
    <source>
        <dbReference type="RuleBase" id="RU361274"/>
    </source>
</evidence>
<dbReference type="Gene3D" id="3.60.140.10">
    <property type="entry name" value="CNF1/YfiH-like putative cysteine hydrolases"/>
    <property type="match status" value="1"/>
</dbReference>
<keyword evidence="12" id="KW-1185">Reference proteome</keyword>
<protein>
    <recommendedName>
        <fullName evidence="10">Purine nucleoside phosphorylase</fullName>
    </recommendedName>
</protein>
<evidence type="ECO:0000256" key="4">
    <source>
        <dbReference type="ARBA" id="ARBA00022723"/>
    </source>
</evidence>
<gene>
    <name evidence="11" type="ORF">GCM10011335_34380</name>
</gene>
<evidence type="ECO:0000256" key="7">
    <source>
        <dbReference type="ARBA" id="ARBA00047989"/>
    </source>
</evidence>
<accession>A0A916Y2R3</accession>
<evidence type="ECO:0000256" key="5">
    <source>
        <dbReference type="ARBA" id="ARBA00022801"/>
    </source>
</evidence>
<evidence type="ECO:0000256" key="9">
    <source>
        <dbReference type="ARBA" id="ARBA00049893"/>
    </source>
</evidence>
<dbReference type="InterPro" id="IPR038371">
    <property type="entry name" value="Cu_polyphenol_OxRdtase_sf"/>
</dbReference>
<dbReference type="InterPro" id="IPR011324">
    <property type="entry name" value="Cytotoxic_necrot_fac-like_cat"/>
</dbReference>
<dbReference type="InterPro" id="IPR003730">
    <property type="entry name" value="Cu_polyphenol_OxRdtase"/>
</dbReference>
<dbReference type="PANTHER" id="PTHR30616">
    <property type="entry name" value="UNCHARACTERIZED PROTEIN YFIH"/>
    <property type="match status" value="1"/>
</dbReference>
<comment type="catalytic activity">
    <reaction evidence="7">
        <text>adenosine + H2O + H(+) = inosine + NH4(+)</text>
        <dbReference type="Rhea" id="RHEA:24408"/>
        <dbReference type="ChEBI" id="CHEBI:15377"/>
        <dbReference type="ChEBI" id="CHEBI:15378"/>
        <dbReference type="ChEBI" id="CHEBI:16335"/>
        <dbReference type="ChEBI" id="CHEBI:17596"/>
        <dbReference type="ChEBI" id="CHEBI:28938"/>
        <dbReference type="EC" id="3.5.4.4"/>
    </reaction>
    <physiologicalReaction direction="left-to-right" evidence="7">
        <dbReference type="Rhea" id="RHEA:24409"/>
    </physiologicalReaction>
</comment>
<dbReference type="RefSeq" id="WP_188852982.1">
    <property type="nucleotide sequence ID" value="NZ_BMJJ01000008.1"/>
</dbReference>
<name>A0A916Y2R3_9HYPH</name>
<dbReference type="GO" id="GO:0017061">
    <property type="term" value="F:S-methyl-5-thioadenosine phosphorylase activity"/>
    <property type="evidence" value="ECO:0007669"/>
    <property type="project" value="UniProtKB-EC"/>
</dbReference>
<evidence type="ECO:0000256" key="6">
    <source>
        <dbReference type="ARBA" id="ARBA00022833"/>
    </source>
</evidence>
<comment type="catalytic activity">
    <reaction evidence="9">
        <text>S-methyl-5'-thioadenosine + phosphate = 5-(methylsulfanyl)-alpha-D-ribose 1-phosphate + adenine</text>
        <dbReference type="Rhea" id="RHEA:11852"/>
        <dbReference type="ChEBI" id="CHEBI:16708"/>
        <dbReference type="ChEBI" id="CHEBI:17509"/>
        <dbReference type="ChEBI" id="CHEBI:43474"/>
        <dbReference type="ChEBI" id="CHEBI:58533"/>
        <dbReference type="EC" id="2.4.2.28"/>
    </reaction>
    <physiologicalReaction direction="left-to-right" evidence="9">
        <dbReference type="Rhea" id="RHEA:11853"/>
    </physiologicalReaction>
</comment>
<keyword evidence="3" id="KW-0808">Transferase</keyword>
<evidence type="ECO:0000313" key="11">
    <source>
        <dbReference type="EMBL" id="GGD28344.1"/>
    </source>
</evidence>
<dbReference type="PANTHER" id="PTHR30616:SF2">
    <property type="entry name" value="PURINE NUCLEOSIDE PHOSPHORYLASE LACC1"/>
    <property type="match status" value="1"/>
</dbReference>
<proteinExistence type="inferred from homology"/>
<evidence type="ECO:0000256" key="3">
    <source>
        <dbReference type="ARBA" id="ARBA00022679"/>
    </source>
</evidence>
<reference evidence="11" key="1">
    <citation type="journal article" date="2014" name="Int. J. Syst. Evol. Microbiol.">
        <title>Complete genome sequence of Corynebacterium casei LMG S-19264T (=DSM 44701T), isolated from a smear-ripened cheese.</title>
        <authorList>
            <consortium name="US DOE Joint Genome Institute (JGI-PGF)"/>
            <person name="Walter F."/>
            <person name="Albersmeier A."/>
            <person name="Kalinowski J."/>
            <person name="Ruckert C."/>
        </authorList>
    </citation>
    <scope>NUCLEOTIDE SEQUENCE</scope>
    <source>
        <strain evidence="11">CGMCC 1.15493</strain>
    </source>
</reference>
<keyword evidence="6" id="KW-0862">Zinc</keyword>
<dbReference type="AlphaFoldDB" id="A0A916Y2R3"/>
<evidence type="ECO:0000256" key="8">
    <source>
        <dbReference type="ARBA" id="ARBA00048968"/>
    </source>
</evidence>
<dbReference type="CDD" id="cd16833">
    <property type="entry name" value="YfiH"/>
    <property type="match status" value="1"/>
</dbReference>
<comment type="caution">
    <text evidence="11">The sequence shown here is derived from an EMBL/GenBank/DDBJ whole genome shotgun (WGS) entry which is preliminary data.</text>
</comment>
<evidence type="ECO:0000256" key="1">
    <source>
        <dbReference type="ARBA" id="ARBA00000553"/>
    </source>
</evidence>
<dbReference type="EMBL" id="BMJJ01000008">
    <property type="protein sequence ID" value="GGD28344.1"/>
    <property type="molecule type" value="Genomic_DNA"/>
</dbReference>
<dbReference type="GO" id="GO:0016787">
    <property type="term" value="F:hydrolase activity"/>
    <property type="evidence" value="ECO:0007669"/>
    <property type="project" value="UniProtKB-KW"/>
</dbReference>
<dbReference type="SUPFAM" id="SSF64438">
    <property type="entry name" value="CNF1/YfiH-like putative cysteine hydrolases"/>
    <property type="match status" value="1"/>
</dbReference>
<dbReference type="Proteomes" id="UP000613160">
    <property type="component" value="Unassembled WGS sequence"/>
</dbReference>
<evidence type="ECO:0000256" key="2">
    <source>
        <dbReference type="ARBA" id="ARBA00007353"/>
    </source>
</evidence>
<dbReference type="Pfam" id="PF02578">
    <property type="entry name" value="Cu-oxidase_4"/>
    <property type="match status" value="1"/>
</dbReference>
<dbReference type="GO" id="GO:0005507">
    <property type="term" value="F:copper ion binding"/>
    <property type="evidence" value="ECO:0007669"/>
    <property type="project" value="TreeGrafter"/>
</dbReference>
<reference evidence="11" key="2">
    <citation type="submission" date="2020-09" db="EMBL/GenBank/DDBJ databases">
        <authorList>
            <person name="Sun Q."/>
            <person name="Zhou Y."/>
        </authorList>
    </citation>
    <scope>NUCLEOTIDE SEQUENCE</scope>
    <source>
        <strain evidence="11">CGMCC 1.15493</strain>
    </source>
</reference>
<comment type="catalytic activity">
    <reaction evidence="8">
        <text>adenosine + phosphate = alpha-D-ribose 1-phosphate + adenine</text>
        <dbReference type="Rhea" id="RHEA:27642"/>
        <dbReference type="ChEBI" id="CHEBI:16335"/>
        <dbReference type="ChEBI" id="CHEBI:16708"/>
        <dbReference type="ChEBI" id="CHEBI:43474"/>
        <dbReference type="ChEBI" id="CHEBI:57720"/>
        <dbReference type="EC" id="2.4.2.1"/>
    </reaction>
    <physiologicalReaction direction="left-to-right" evidence="8">
        <dbReference type="Rhea" id="RHEA:27643"/>
    </physiologicalReaction>
</comment>
<keyword evidence="4" id="KW-0479">Metal-binding</keyword>
<evidence type="ECO:0000313" key="12">
    <source>
        <dbReference type="Proteomes" id="UP000613160"/>
    </source>
</evidence>
<sequence>MSNHLTTPAFSLSVSDVLTAPELGDAPGIRHGFFTRRGGVSTGLYAGLNMGLGSSDDPAAVRENRARAASFLGQPDREIATLFQVHSAEVVVVTEPLSGDRPRADGLVTRTPGLAIGVLTADCGPILFADAKAGVVGAAHAGWRGAAGGVIEATIAAMEGCGAQRENIVAVLGPTITQENYEVGNDMRAEVLRGTPDAGRFFAPGHAEDKAQFDLPGFILARLGAAGVAARFVGRCTYGEESLFFSFRRATHRGEADYGRQLAAIAIDR</sequence>
<dbReference type="NCBIfam" id="TIGR00726">
    <property type="entry name" value="peptidoglycan editing factor PgeF"/>
    <property type="match status" value="1"/>
</dbReference>